<gene>
    <name evidence="1" type="ORF">RhiirA1_400361</name>
</gene>
<dbReference type="EMBL" id="LLXH01001454">
    <property type="protein sequence ID" value="PKC58860.1"/>
    <property type="molecule type" value="Genomic_DNA"/>
</dbReference>
<dbReference type="AlphaFoldDB" id="A0A2I1EQA2"/>
<accession>A0A2I1EQA2</accession>
<proteinExistence type="predicted"/>
<evidence type="ECO:0000313" key="2">
    <source>
        <dbReference type="Proteomes" id="UP000232688"/>
    </source>
</evidence>
<dbReference type="OrthoDB" id="2319154at2759"/>
<protein>
    <submittedName>
        <fullName evidence="1">Uncharacterized protein</fullName>
    </submittedName>
</protein>
<organism evidence="1 2">
    <name type="scientific">Rhizophagus irregularis</name>
    <dbReference type="NCBI Taxonomy" id="588596"/>
    <lineage>
        <taxon>Eukaryota</taxon>
        <taxon>Fungi</taxon>
        <taxon>Fungi incertae sedis</taxon>
        <taxon>Mucoromycota</taxon>
        <taxon>Glomeromycotina</taxon>
        <taxon>Glomeromycetes</taxon>
        <taxon>Glomerales</taxon>
        <taxon>Glomeraceae</taxon>
        <taxon>Rhizophagus</taxon>
    </lineage>
</organism>
<dbReference type="VEuPathDB" id="FungiDB:RhiirA1_400361"/>
<reference evidence="1 2" key="1">
    <citation type="submission" date="2017-10" db="EMBL/GenBank/DDBJ databases">
        <title>Extensive intraspecific genome diversity in a model arbuscular mycorrhizal fungus.</title>
        <authorList>
            <person name="Chen E.C.H."/>
            <person name="Morin E."/>
            <person name="Baudet D."/>
            <person name="Noel J."/>
            <person name="Ndikumana S."/>
            <person name="Charron P."/>
            <person name="St-Onge C."/>
            <person name="Giorgi J."/>
            <person name="Grigoriev I.V."/>
            <person name="Roux C."/>
            <person name="Martin F.M."/>
            <person name="Corradi N."/>
        </authorList>
    </citation>
    <scope>NUCLEOTIDE SEQUENCE [LARGE SCALE GENOMIC DNA]</scope>
    <source>
        <strain evidence="1 2">A1</strain>
    </source>
</reference>
<dbReference type="Proteomes" id="UP000232688">
    <property type="component" value="Unassembled WGS sequence"/>
</dbReference>
<comment type="caution">
    <text evidence="1">The sequence shown here is derived from an EMBL/GenBank/DDBJ whole genome shotgun (WGS) entry which is preliminary data.</text>
</comment>
<name>A0A2I1EQA2_9GLOM</name>
<evidence type="ECO:0000313" key="1">
    <source>
        <dbReference type="EMBL" id="PKC58860.1"/>
    </source>
</evidence>
<sequence>MFHYVNVEKIRLGIVLELMEPEVEGRRINCWGESERIVKKIVYLQFYKKNPEIIAQRNIVELSTGTLGIFVTTIGYTSSSLWVQKCKYDILLTNIDNLIKKFMSVLRKRKFGVRQNRGGKGCHPIFVQN</sequence>
<reference evidence="1 2" key="2">
    <citation type="submission" date="2017-10" db="EMBL/GenBank/DDBJ databases">
        <title>Genome analyses suggest a sexual origin of heterokaryosis in a supposedly ancient asexual fungus.</title>
        <authorList>
            <person name="Corradi N."/>
            <person name="Sedzielewska K."/>
            <person name="Noel J."/>
            <person name="Charron P."/>
            <person name="Farinelli L."/>
            <person name="Marton T."/>
            <person name="Kruger M."/>
            <person name="Pelin A."/>
            <person name="Brachmann A."/>
            <person name="Corradi N."/>
        </authorList>
    </citation>
    <scope>NUCLEOTIDE SEQUENCE [LARGE SCALE GENOMIC DNA]</scope>
    <source>
        <strain evidence="1 2">A1</strain>
    </source>
</reference>